<gene>
    <name evidence="1" type="ORF">KXQ929_LOCUS6263</name>
</gene>
<dbReference type="EMBL" id="CAJOBB010000240">
    <property type="protein sequence ID" value="CAF3623113.1"/>
    <property type="molecule type" value="Genomic_DNA"/>
</dbReference>
<evidence type="ECO:0000313" key="2">
    <source>
        <dbReference type="Proteomes" id="UP000663868"/>
    </source>
</evidence>
<dbReference type="Proteomes" id="UP000663868">
    <property type="component" value="Unassembled WGS sequence"/>
</dbReference>
<accession>A0A818PGR0</accession>
<sequence>MFLTALKYILINSFETAALNLQSESFFRGTYYEILTILNAFITISTMHVDNMDNQCVCQLIDGDMIPSILNTMISLAQSISEQNINTLFNQMKTHFPE</sequence>
<comment type="caution">
    <text evidence="1">The sequence shown here is derived from an EMBL/GenBank/DDBJ whole genome shotgun (WGS) entry which is preliminary data.</text>
</comment>
<reference evidence="1" key="1">
    <citation type="submission" date="2021-02" db="EMBL/GenBank/DDBJ databases">
        <authorList>
            <person name="Nowell W R."/>
        </authorList>
    </citation>
    <scope>NUCLEOTIDE SEQUENCE</scope>
</reference>
<name>A0A818PGR0_9BILA</name>
<proteinExistence type="predicted"/>
<dbReference type="AlphaFoldDB" id="A0A818PGR0"/>
<protein>
    <submittedName>
        <fullName evidence="1">Uncharacterized protein</fullName>
    </submittedName>
</protein>
<evidence type="ECO:0000313" key="1">
    <source>
        <dbReference type="EMBL" id="CAF3623113.1"/>
    </source>
</evidence>
<organism evidence="1 2">
    <name type="scientific">Adineta steineri</name>
    <dbReference type="NCBI Taxonomy" id="433720"/>
    <lineage>
        <taxon>Eukaryota</taxon>
        <taxon>Metazoa</taxon>
        <taxon>Spiralia</taxon>
        <taxon>Gnathifera</taxon>
        <taxon>Rotifera</taxon>
        <taxon>Eurotatoria</taxon>
        <taxon>Bdelloidea</taxon>
        <taxon>Adinetida</taxon>
        <taxon>Adinetidae</taxon>
        <taxon>Adineta</taxon>
    </lineage>
</organism>